<evidence type="ECO:0000313" key="2">
    <source>
        <dbReference type="Proteomes" id="UP000625210"/>
    </source>
</evidence>
<reference evidence="1" key="2">
    <citation type="submission" date="2020-09" db="EMBL/GenBank/DDBJ databases">
        <authorList>
            <person name="Sun Q."/>
            <person name="Zhou Y."/>
        </authorList>
    </citation>
    <scope>NUCLEOTIDE SEQUENCE</scope>
    <source>
        <strain evidence="1">CGMCC 1.15179</strain>
    </source>
</reference>
<proteinExistence type="predicted"/>
<organism evidence="1 2">
    <name type="scientific">Marinithermofilum abyssi</name>
    <dbReference type="NCBI Taxonomy" id="1571185"/>
    <lineage>
        <taxon>Bacteria</taxon>
        <taxon>Bacillati</taxon>
        <taxon>Bacillota</taxon>
        <taxon>Bacilli</taxon>
        <taxon>Bacillales</taxon>
        <taxon>Thermoactinomycetaceae</taxon>
        <taxon>Marinithermofilum</taxon>
    </lineage>
</organism>
<dbReference type="AlphaFoldDB" id="A0A8J2VI34"/>
<dbReference type="RefSeq" id="WP_188648000.1">
    <property type="nucleotide sequence ID" value="NZ_BMHQ01000007.1"/>
</dbReference>
<evidence type="ECO:0000313" key="1">
    <source>
        <dbReference type="EMBL" id="GGE20212.1"/>
    </source>
</evidence>
<protein>
    <submittedName>
        <fullName evidence="1">Uncharacterized protein</fullName>
    </submittedName>
</protein>
<keyword evidence="2" id="KW-1185">Reference proteome</keyword>
<comment type="caution">
    <text evidence="1">The sequence shown here is derived from an EMBL/GenBank/DDBJ whole genome shotgun (WGS) entry which is preliminary data.</text>
</comment>
<dbReference type="EMBL" id="BMHQ01000007">
    <property type="protein sequence ID" value="GGE20212.1"/>
    <property type="molecule type" value="Genomic_DNA"/>
</dbReference>
<dbReference type="Proteomes" id="UP000625210">
    <property type="component" value="Unassembled WGS sequence"/>
</dbReference>
<gene>
    <name evidence="1" type="ORF">GCM10011571_22700</name>
</gene>
<reference evidence="1" key="1">
    <citation type="journal article" date="2014" name="Int. J. Syst. Evol. Microbiol.">
        <title>Complete genome sequence of Corynebacterium casei LMG S-19264T (=DSM 44701T), isolated from a smear-ripened cheese.</title>
        <authorList>
            <consortium name="US DOE Joint Genome Institute (JGI-PGF)"/>
            <person name="Walter F."/>
            <person name="Albersmeier A."/>
            <person name="Kalinowski J."/>
            <person name="Ruckert C."/>
        </authorList>
    </citation>
    <scope>NUCLEOTIDE SEQUENCE</scope>
    <source>
        <strain evidence="1">CGMCC 1.15179</strain>
    </source>
</reference>
<sequence>MPYSDFIPVKDMEGELIVSQKRGQLGCTLTTKELIFQKPHISYRILLKDTLGIVPFQLKKPPTLGDLFEETEMYVRFHRQYYRISVSKVHIINRNGRFEKGSTDIMVPLNDRFIQFIEQYADFASVATH</sequence>
<accession>A0A8J2VI34</accession>
<name>A0A8J2VI34_9BACL</name>